<comment type="subcellular location">
    <subcellularLocation>
        <location evidence="1">Cytoplasm</location>
        <location evidence="1">Cytoskeleton</location>
    </subcellularLocation>
</comment>
<feature type="compositionally biased region" description="Basic and acidic residues" evidence="6">
    <location>
        <begin position="198"/>
        <end position="208"/>
    </location>
</feature>
<accession>A0A6A4NG34</accession>
<name>A0A6A4NG34_LUPAL</name>
<dbReference type="InterPro" id="IPR027329">
    <property type="entry name" value="TPX2_C"/>
</dbReference>
<feature type="region of interest" description="Disordered" evidence="6">
    <location>
        <begin position="285"/>
        <end position="433"/>
    </location>
</feature>
<feature type="region of interest" description="Disordered" evidence="6">
    <location>
        <begin position="446"/>
        <end position="479"/>
    </location>
</feature>
<evidence type="ECO:0000256" key="4">
    <source>
        <dbReference type="ARBA" id="ARBA00022701"/>
    </source>
</evidence>
<feature type="domain" description="TPX2 C-terminal" evidence="7">
    <location>
        <begin position="231"/>
        <end position="306"/>
    </location>
</feature>
<feature type="compositionally biased region" description="Basic and acidic residues" evidence="6">
    <location>
        <begin position="391"/>
        <end position="408"/>
    </location>
</feature>
<evidence type="ECO:0000256" key="3">
    <source>
        <dbReference type="ARBA" id="ARBA00022490"/>
    </source>
</evidence>
<dbReference type="AlphaFoldDB" id="A0A6A4NG34"/>
<feature type="compositionally biased region" description="Polar residues" evidence="6">
    <location>
        <begin position="142"/>
        <end position="164"/>
    </location>
</feature>
<evidence type="ECO:0000259" key="7">
    <source>
        <dbReference type="Pfam" id="PF06886"/>
    </source>
</evidence>
<evidence type="ECO:0000313" key="9">
    <source>
        <dbReference type="Proteomes" id="UP000447434"/>
    </source>
</evidence>
<evidence type="ECO:0000256" key="2">
    <source>
        <dbReference type="ARBA" id="ARBA00005885"/>
    </source>
</evidence>
<sequence length="479" mass="52269">MMDPSNLSFGDGIEVVHQNDAHHEPSNSEEDSAVSNDLNTNLTESTESEPQNGNFKNFNQSDSVVTENSSVAAEIKVSNESTNGNNVTLSKEEEVKITNQTGQLKALKDPLKTKNSKASTSSGVHASLVKRNKIAKDKPAASSVSNGTWALNSSTRQPIKSRSLNNRKTRLSMHPSKSDASSSDVATEKTKPKSLKKGPVDKGKREAESSSSTNAEDAKPRKLGTLPNYGFSLRCGERAEKRREFYIKIEEKIHAKEVETGNLQAKSKESQETEIKMLRKSLTFKATPLPTFYQEPPPPKVELKKIPTTRPKSPKLGRKKSSINSESDGNTSSSSQQGRISFDEKTNQSNNPTKGVTPIHPKKPLRKSLHARLAATKLNSPNSKTAPHASFEARKVEKTVSSATKKDTTSSNATEEDKIAIPATNEEENTLSSDTSEALLLNVVHSDKPSETESHLNGDPVVEDNPQLPFAQEPIKAEH</sequence>
<dbReference type="EMBL" id="WOCE01000024">
    <property type="protein sequence ID" value="KAE9586454.1"/>
    <property type="molecule type" value="Genomic_DNA"/>
</dbReference>
<dbReference type="PANTHER" id="PTHR31358:SF29">
    <property type="entry name" value="PROTEIN WVD2-LIKE 5-RELATED"/>
    <property type="match status" value="1"/>
</dbReference>
<proteinExistence type="inferred from homology"/>
<feature type="compositionally biased region" description="Basic and acidic residues" evidence="6">
    <location>
        <begin position="446"/>
        <end position="456"/>
    </location>
</feature>
<evidence type="ECO:0000256" key="1">
    <source>
        <dbReference type="ARBA" id="ARBA00004245"/>
    </source>
</evidence>
<comment type="caution">
    <text evidence="8">The sequence shown here is derived from an EMBL/GenBank/DDBJ whole genome shotgun (WGS) entry which is preliminary data.</text>
</comment>
<keyword evidence="3" id="KW-0963">Cytoplasm</keyword>
<feature type="region of interest" description="Disordered" evidence="6">
    <location>
        <begin position="1"/>
        <end position="232"/>
    </location>
</feature>
<feature type="compositionally biased region" description="Basic and acidic residues" evidence="6">
    <location>
        <begin position="17"/>
        <end position="26"/>
    </location>
</feature>
<comment type="similarity">
    <text evidence="2">Belongs to the TPX2 family.</text>
</comment>
<reference evidence="9" key="1">
    <citation type="journal article" date="2020" name="Nat. Commun.">
        <title>Genome sequence of the cluster root forming white lupin.</title>
        <authorList>
            <person name="Hufnagel B."/>
            <person name="Marques A."/>
            <person name="Soriano A."/>
            <person name="Marques L."/>
            <person name="Divol F."/>
            <person name="Doumas P."/>
            <person name="Sallet E."/>
            <person name="Mancinotti D."/>
            <person name="Carrere S."/>
            <person name="Marande W."/>
            <person name="Arribat S."/>
            <person name="Keller J."/>
            <person name="Huneau C."/>
            <person name="Blein T."/>
            <person name="Aime D."/>
            <person name="Laguerre M."/>
            <person name="Taylor J."/>
            <person name="Schubert V."/>
            <person name="Nelson M."/>
            <person name="Geu-Flores F."/>
            <person name="Crespi M."/>
            <person name="Gallardo-Guerrero K."/>
            <person name="Delaux P.-M."/>
            <person name="Salse J."/>
            <person name="Berges H."/>
            <person name="Guyot R."/>
            <person name="Gouzy J."/>
            <person name="Peret B."/>
        </authorList>
    </citation>
    <scope>NUCLEOTIDE SEQUENCE [LARGE SCALE GENOMIC DNA]</scope>
    <source>
        <strain evidence="9">cv. Amiga</strain>
    </source>
</reference>
<keyword evidence="4" id="KW-0493">Microtubule</keyword>
<evidence type="ECO:0000313" key="8">
    <source>
        <dbReference type="EMBL" id="KAE9586454.1"/>
    </source>
</evidence>
<dbReference type="GO" id="GO:0005874">
    <property type="term" value="C:microtubule"/>
    <property type="evidence" value="ECO:0007669"/>
    <property type="project" value="UniProtKB-KW"/>
</dbReference>
<feature type="compositionally biased region" description="Low complexity" evidence="6">
    <location>
        <begin position="322"/>
        <end position="335"/>
    </location>
</feature>
<evidence type="ECO:0000256" key="5">
    <source>
        <dbReference type="ARBA" id="ARBA00023212"/>
    </source>
</evidence>
<dbReference type="OrthoDB" id="1939285at2759"/>
<protein>
    <recommendedName>
        <fullName evidence="7">TPX2 C-terminal domain-containing protein</fullName>
    </recommendedName>
</protein>
<dbReference type="PANTHER" id="PTHR31358">
    <property type="entry name" value="PROTEIN WVD2-LIKE 4"/>
    <property type="match status" value="1"/>
</dbReference>
<feature type="compositionally biased region" description="Basic residues" evidence="6">
    <location>
        <begin position="360"/>
        <end position="370"/>
    </location>
</feature>
<feature type="compositionally biased region" description="Polar residues" evidence="6">
    <location>
        <begin position="33"/>
        <end position="71"/>
    </location>
</feature>
<keyword evidence="9" id="KW-1185">Reference proteome</keyword>
<feature type="compositionally biased region" description="Polar residues" evidence="6">
    <location>
        <begin position="78"/>
        <end position="89"/>
    </location>
</feature>
<evidence type="ECO:0000256" key="6">
    <source>
        <dbReference type="SAM" id="MobiDB-lite"/>
    </source>
</evidence>
<dbReference type="InterPro" id="IPR044833">
    <property type="entry name" value="WDL5/6"/>
</dbReference>
<dbReference type="Proteomes" id="UP000447434">
    <property type="component" value="Chromosome 24"/>
</dbReference>
<gene>
    <name evidence="8" type="ORF">Lalb_Chr24g0402171</name>
</gene>
<organism evidence="8 9">
    <name type="scientific">Lupinus albus</name>
    <name type="common">White lupine</name>
    <name type="synonym">Lupinus termis</name>
    <dbReference type="NCBI Taxonomy" id="3870"/>
    <lineage>
        <taxon>Eukaryota</taxon>
        <taxon>Viridiplantae</taxon>
        <taxon>Streptophyta</taxon>
        <taxon>Embryophyta</taxon>
        <taxon>Tracheophyta</taxon>
        <taxon>Spermatophyta</taxon>
        <taxon>Magnoliopsida</taxon>
        <taxon>eudicotyledons</taxon>
        <taxon>Gunneridae</taxon>
        <taxon>Pentapetalae</taxon>
        <taxon>rosids</taxon>
        <taxon>fabids</taxon>
        <taxon>Fabales</taxon>
        <taxon>Fabaceae</taxon>
        <taxon>Papilionoideae</taxon>
        <taxon>50 kb inversion clade</taxon>
        <taxon>genistoids sensu lato</taxon>
        <taxon>core genistoids</taxon>
        <taxon>Genisteae</taxon>
        <taxon>Lupinus</taxon>
    </lineage>
</organism>
<dbReference type="GO" id="GO:0008017">
    <property type="term" value="F:microtubule binding"/>
    <property type="evidence" value="ECO:0007669"/>
    <property type="project" value="InterPro"/>
</dbReference>
<feature type="compositionally biased region" description="Basic residues" evidence="6">
    <location>
        <begin position="312"/>
        <end position="321"/>
    </location>
</feature>
<dbReference type="Pfam" id="PF06886">
    <property type="entry name" value="TPX2"/>
    <property type="match status" value="1"/>
</dbReference>
<keyword evidence="5" id="KW-0206">Cytoskeleton</keyword>